<evidence type="ECO:0000256" key="1">
    <source>
        <dbReference type="SAM" id="MobiDB-lite"/>
    </source>
</evidence>
<feature type="compositionally biased region" description="Basic and acidic residues" evidence="1">
    <location>
        <begin position="847"/>
        <end position="859"/>
    </location>
</feature>
<sequence>MQARAACPSQWVTAVMTEARVGSSPRTFSQHPFAHSPDDSAEVVYKDQMKRPVTTCGCYLTLPSGREASLPLQSVSAQVHIADVLARVTLTQHFANTNRTSVAAEAKYIFPVPLDGAVCAFEMRTADGKVVVGEVKEARQAEAEFREAVSQKKTAGLLSKAAPDVFVMSLGALPPNQAVKAVLTYVTELTDDELLKQVRFVLPTYVGERYGILPTALHRQSTPSKYARFSISAEIQMASAIEQVVSSSHAVNVTIHASDDSTSRCSVVLDPSANAVLDKDFVLSIQASKVDAPRCVAEVLANKNSVALSLTLVPRFGVKPIDSQEYIFVVDRSGSMNDQSKMDYAKNALLIMLKSLPSSGTMFNVVSFGSSHSSLWPESQPYLPATLNTAVLHVDSMSADMGGTEIASALDSILESRITTRPTSVFVLTDGEVWNIDSLLASLRTNVSAAGDSSSGTYLRVFALGIGYGASTALCNGLARAGNGLCLMATQSEELAGKCSRLLRASRVPPSGNLRNVRIDWKHSGSDPALGDHVVQPAQIAESSKLAAPTNIFDESHDPLAPTDDTGFPVDIPLTPNVQHAPSAVPDFYPGSRFVVSAILSKTTKVPDSVVLRGETPDGHPMELHIPVQAVNFQKPWPPLVHTLAAHRIIQELEDGYLDCLGVTAKLDSDRGKEIARAAIVQFSTEYQLASKYASFIAVNKEDKQNTSSIVGEDNEFELLGDPDRDSYDWIDDIEAMDTSDEHVPGSSGLGPYKPSHSGYSRAQQAAEEGQMSSDAQDYARQQGLVSKAARKTAVAFTSYSGRGRGGKGLGKGGAAWRPRAREAAPSMSTRSQARAQATLDEGTSLARDRERDRERESSPVRGGSIELGGVGQPRQRHPARKSTGGKAPRMAMAPAQAQELDVRSPITPEPNATDDPIAAVARLQSFDGSFQLDNALRALVFSDRFTLDDLKNATPASIHSHPQGEQVWATAIAVAYLKTRAADQMDIWAGLWEKANEYAVQALQGSSVSFHLLVNDAVALL</sequence>
<dbReference type="InterPro" id="IPR013694">
    <property type="entry name" value="VIT"/>
</dbReference>
<dbReference type="Gene3D" id="3.40.50.410">
    <property type="entry name" value="von Willebrand factor, type A domain"/>
    <property type="match status" value="1"/>
</dbReference>
<gene>
    <name evidence="4" type="ORF">DAEQUDRAFT_813279</name>
</gene>
<dbReference type="InterPro" id="IPR002035">
    <property type="entry name" value="VWF_A"/>
</dbReference>
<feature type="compositionally biased region" description="Gly residues" evidence="1">
    <location>
        <begin position="803"/>
        <end position="814"/>
    </location>
</feature>
<dbReference type="InterPro" id="IPR036465">
    <property type="entry name" value="vWFA_dom_sf"/>
</dbReference>
<feature type="domain" description="VIT" evidence="3">
    <location>
        <begin position="56"/>
        <end position="187"/>
    </location>
</feature>
<protein>
    <submittedName>
        <fullName evidence="4">VIT-domain-containing protein</fullName>
    </submittedName>
</protein>
<evidence type="ECO:0000313" key="5">
    <source>
        <dbReference type="Proteomes" id="UP000076727"/>
    </source>
</evidence>
<feature type="domain" description="VWFA" evidence="2">
    <location>
        <begin position="325"/>
        <end position="502"/>
    </location>
</feature>
<dbReference type="Proteomes" id="UP000076727">
    <property type="component" value="Unassembled WGS sequence"/>
</dbReference>
<proteinExistence type="predicted"/>
<dbReference type="AlphaFoldDB" id="A0A165NDM2"/>
<evidence type="ECO:0000259" key="3">
    <source>
        <dbReference type="PROSITE" id="PS51468"/>
    </source>
</evidence>
<evidence type="ECO:0000313" key="4">
    <source>
        <dbReference type="EMBL" id="KZT66843.1"/>
    </source>
</evidence>
<feature type="region of interest" description="Disordered" evidence="1">
    <location>
        <begin position="739"/>
        <end position="784"/>
    </location>
</feature>
<dbReference type="Pfam" id="PF08487">
    <property type="entry name" value="VIT"/>
    <property type="match status" value="1"/>
</dbReference>
<dbReference type="PROSITE" id="PS51468">
    <property type="entry name" value="VIT"/>
    <property type="match status" value="1"/>
</dbReference>
<keyword evidence="5" id="KW-1185">Reference proteome</keyword>
<dbReference type="OrthoDB" id="1729737at2759"/>
<feature type="region of interest" description="Disordered" evidence="1">
    <location>
        <begin position="800"/>
        <end position="898"/>
    </location>
</feature>
<organism evidence="4 5">
    <name type="scientific">Daedalea quercina L-15889</name>
    <dbReference type="NCBI Taxonomy" id="1314783"/>
    <lineage>
        <taxon>Eukaryota</taxon>
        <taxon>Fungi</taxon>
        <taxon>Dikarya</taxon>
        <taxon>Basidiomycota</taxon>
        <taxon>Agaricomycotina</taxon>
        <taxon>Agaricomycetes</taxon>
        <taxon>Polyporales</taxon>
        <taxon>Fomitopsis</taxon>
    </lineage>
</organism>
<dbReference type="SMART" id="SM00327">
    <property type="entry name" value="VWA"/>
    <property type="match status" value="1"/>
</dbReference>
<accession>A0A165NDM2</accession>
<dbReference type="SMART" id="SM00609">
    <property type="entry name" value="VIT"/>
    <property type="match status" value="1"/>
</dbReference>
<dbReference type="STRING" id="1314783.A0A165NDM2"/>
<feature type="compositionally biased region" description="Low complexity" evidence="1">
    <location>
        <begin position="888"/>
        <end position="898"/>
    </location>
</feature>
<reference evidence="4 5" key="1">
    <citation type="journal article" date="2016" name="Mol. Biol. Evol.">
        <title>Comparative Genomics of Early-Diverging Mushroom-Forming Fungi Provides Insights into the Origins of Lignocellulose Decay Capabilities.</title>
        <authorList>
            <person name="Nagy L.G."/>
            <person name="Riley R."/>
            <person name="Tritt A."/>
            <person name="Adam C."/>
            <person name="Daum C."/>
            <person name="Floudas D."/>
            <person name="Sun H."/>
            <person name="Yadav J.S."/>
            <person name="Pangilinan J."/>
            <person name="Larsson K.H."/>
            <person name="Matsuura K."/>
            <person name="Barry K."/>
            <person name="Labutti K."/>
            <person name="Kuo R."/>
            <person name="Ohm R.A."/>
            <person name="Bhattacharya S.S."/>
            <person name="Shirouzu T."/>
            <person name="Yoshinaga Y."/>
            <person name="Martin F.M."/>
            <person name="Grigoriev I.V."/>
            <person name="Hibbett D.S."/>
        </authorList>
    </citation>
    <scope>NUCLEOTIDE SEQUENCE [LARGE SCALE GENOMIC DNA]</scope>
    <source>
        <strain evidence="4 5">L-15889</strain>
    </source>
</reference>
<feature type="compositionally biased region" description="Polar residues" evidence="1">
    <location>
        <begin position="827"/>
        <end position="836"/>
    </location>
</feature>
<dbReference type="PROSITE" id="PS50234">
    <property type="entry name" value="VWFA"/>
    <property type="match status" value="1"/>
</dbReference>
<dbReference type="EMBL" id="KV429083">
    <property type="protein sequence ID" value="KZT66843.1"/>
    <property type="molecule type" value="Genomic_DNA"/>
</dbReference>
<evidence type="ECO:0000259" key="2">
    <source>
        <dbReference type="PROSITE" id="PS50234"/>
    </source>
</evidence>
<dbReference type="Pfam" id="PF13768">
    <property type="entry name" value="VWA_3"/>
    <property type="match status" value="1"/>
</dbReference>
<dbReference type="PANTHER" id="PTHR45737">
    <property type="entry name" value="VON WILLEBRAND FACTOR A DOMAIN-CONTAINING PROTEIN 5A"/>
    <property type="match status" value="1"/>
</dbReference>
<dbReference type="PANTHER" id="PTHR45737:SF6">
    <property type="entry name" value="VON WILLEBRAND FACTOR A DOMAIN-CONTAINING PROTEIN 5A"/>
    <property type="match status" value="1"/>
</dbReference>
<dbReference type="SUPFAM" id="SSF53300">
    <property type="entry name" value="vWA-like"/>
    <property type="match status" value="1"/>
</dbReference>
<name>A0A165NDM2_9APHY</name>